<comment type="caution">
    <text evidence="4">The sequence shown here is derived from an EMBL/GenBank/DDBJ whole genome shotgun (WGS) entry which is preliminary data.</text>
</comment>
<feature type="domain" description="Methyltransferase small" evidence="3">
    <location>
        <begin position="37"/>
        <end position="144"/>
    </location>
</feature>
<dbReference type="EMBL" id="VWNA01000001">
    <property type="protein sequence ID" value="MQT13999.1"/>
    <property type="molecule type" value="Genomic_DNA"/>
</dbReference>
<keyword evidence="2" id="KW-0949">S-adenosyl-L-methionine</keyword>
<dbReference type="Proteomes" id="UP000332515">
    <property type="component" value="Unassembled WGS sequence"/>
</dbReference>
<name>A0A6A7Y948_9HYPH</name>
<accession>A0A6A7Y948</accession>
<evidence type="ECO:0000313" key="4">
    <source>
        <dbReference type="EMBL" id="MQT13999.1"/>
    </source>
</evidence>
<protein>
    <submittedName>
        <fullName evidence="4">Methyltransferase</fullName>
    </submittedName>
</protein>
<dbReference type="SUPFAM" id="SSF53335">
    <property type="entry name" value="S-adenosyl-L-methionine-dependent methyltransferases"/>
    <property type="match status" value="1"/>
</dbReference>
<keyword evidence="1 4" id="KW-0489">Methyltransferase</keyword>
<proteinExistence type="predicted"/>
<dbReference type="Gene3D" id="3.40.50.150">
    <property type="entry name" value="Vaccinia Virus protein VP39"/>
    <property type="match status" value="1"/>
</dbReference>
<dbReference type="PANTHER" id="PTHR47739">
    <property type="entry name" value="TRNA1(VAL) (ADENINE(37)-N6)-METHYLTRANSFERASE"/>
    <property type="match status" value="1"/>
</dbReference>
<evidence type="ECO:0000256" key="2">
    <source>
        <dbReference type="ARBA" id="ARBA00022691"/>
    </source>
</evidence>
<dbReference type="GO" id="GO:0032259">
    <property type="term" value="P:methylation"/>
    <property type="evidence" value="ECO:0007669"/>
    <property type="project" value="UniProtKB-KW"/>
</dbReference>
<keyword evidence="5" id="KW-1185">Reference proteome</keyword>
<evidence type="ECO:0000313" key="5">
    <source>
        <dbReference type="Proteomes" id="UP000332515"/>
    </source>
</evidence>
<evidence type="ECO:0000256" key="1">
    <source>
        <dbReference type="ARBA" id="ARBA00022603"/>
    </source>
</evidence>
<gene>
    <name evidence="4" type="ORF">F0357_15385</name>
</gene>
<dbReference type="PANTHER" id="PTHR47739:SF1">
    <property type="entry name" value="TRNA1(VAL) (ADENINE(37)-N6)-METHYLTRANSFERASE"/>
    <property type="match status" value="1"/>
</dbReference>
<dbReference type="RefSeq" id="WP_153483820.1">
    <property type="nucleotide sequence ID" value="NZ_VWNA01000001.1"/>
</dbReference>
<dbReference type="InterPro" id="IPR029063">
    <property type="entry name" value="SAM-dependent_MTases_sf"/>
</dbReference>
<evidence type="ECO:0000259" key="3">
    <source>
        <dbReference type="Pfam" id="PF05175"/>
    </source>
</evidence>
<organism evidence="4 5">
    <name type="scientific">Segnochrobactrum spirostomi</name>
    <dbReference type="NCBI Taxonomy" id="2608987"/>
    <lineage>
        <taxon>Bacteria</taxon>
        <taxon>Pseudomonadati</taxon>
        <taxon>Pseudomonadota</taxon>
        <taxon>Alphaproteobacteria</taxon>
        <taxon>Hyphomicrobiales</taxon>
        <taxon>Segnochrobactraceae</taxon>
        <taxon>Segnochrobactrum</taxon>
    </lineage>
</organism>
<dbReference type="Pfam" id="PF05175">
    <property type="entry name" value="MTS"/>
    <property type="match status" value="1"/>
</dbReference>
<keyword evidence="4" id="KW-0808">Transferase</keyword>
<dbReference type="InterPro" id="IPR007848">
    <property type="entry name" value="Small_mtfrase_dom"/>
</dbReference>
<sequence length="263" mass="26268">MNAGGEGPFTRDAFLGGRLIVRQPSGGAHRSGHDAVLLAAAVPAGLVGRLYDLGAGAGVAGLCAGLRAPGLAVDLVERDPAALAAARLTLDEPENAGIVTRARVIEADILMPAAARAEHGLIPGSAAMVVTNPPFHRAGTVRASPDVARAGAHVLGPEGLEPWLKLAAALAAPDGRVAIIFPAAGLKDVLDSLAGRFGAVVVVPVQARADAAAIRIVVTGRKGSRAPLALAPALVLHEPDGRPTAAARAILEDGAPLPGCGVD</sequence>
<reference evidence="4 5" key="1">
    <citation type="submission" date="2019-09" db="EMBL/GenBank/DDBJ databases">
        <title>Segnochrobactrum spirostomi gen. nov., sp. nov., isolated from the ciliate Spirostomum cf. yagiui and description of a novel family, Segnochrobactraceae fam. nov. within the order Rhizobiales of the class Alphaproteobacteria.</title>
        <authorList>
            <person name="Akter S."/>
            <person name="Shazib S.U.A."/>
            <person name="Shin M.K."/>
        </authorList>
    </citation>
    <scope>NUCLEOTIDE SEQUENCE [LARGE SCALE GENOMIC DNA]</scope>
    <source>
        <strain evidence="4 5">Sp-1</strain>
    </source>
</reference>
<dbReference type="AlphaFoldDB" id="A0A6A7Y948"/>
<dbReference type="GO" id="GO:0008168">
    <property type="term" value="F:methyltransferase activity"/>
    <property type="evidence" value="ECO:0007669"/>
    <property type="project" value="UniProtKB-KW"/>
</dbReference>
<dbReference type="InterPro" id="IPR050210">
    <property type="entry name" value="tRNA_Adenine-N(6)_MTase"/>
</dbReference>